<organism evidence="3 4">
    <name type="scientific">Parnassius mnemosyne</name>
    <name type="common">clouded apollo</name>
    <dbReference type="NCBI Taxonomy" id="213953"/>
    <lineage>
        <taxon>Eukaryota</taxon>
        <taxon>Metazoa</taxon>
        <taxon>Ecdysozoa</taxon>
        <taxon>Arthropoda</taxon>
        <taxon>Hexapoda</taxon>
        <taxon>Insecta</taxon>
        <taxon>Pterygota</taxon>
        <taxon>Neoptera</taxon>
        <taxon>Endopterygota</taxon>
        <taxon>Lepidoptera</taxon>
        <taxon>Glossata</taxon>
        <taxon>Ditrysia</taxon>
        <taxon>Papilionoidea</taxon>
        <taxon>Papilionidae</taxon>
        <taxon>Parnassiinae</taxon>
        <taxon>Parnassini</taxon>
        <taxon>Parnassius</taxon>
        <taxon>Driopa</taxon>
    </lineage>
</organism>
<feature type="coiled-coil region" evidence="1">
    <location>
        <begin position="127"/>
        <end position="171"/>
    </location>
</feature>
<dbReference type="CDD" id="cd15489">
    <property type="entry name" value="PHD_SF"/>
    <property type="match status" value="1"/>
</dbReference>
<dbReference type="PANTHER" id="PTHR11505">
    <property type="entry name" value="L1 TRANSPOSABLE ELEMENT-RELATED"/>
    <property type="match status" value="1"/>
</dbReference>
<dbReference type="EMBL" id="CAVLGL010000002">
    <property type="protein sequence ID" value="CAK1579785.1"/>
    <property type="molecule type" value="Genomic_DNA"/>
</dbReference>
<reference evidence="3 4" key="1">
    <citation type="submission" date="2023-11" db="EMBL/GenBank/DDBJ databases">
        <authorList>
            <person name="Hedman E."/>
            <person name="Englund M."/>
            <person name="Stromberg M."/>
            <person name="Nyberg Akerstrom W."/>
            <person name="Nylinder S."/>
            <person name="Jareborg N."/>
            <person name="Kallberg Y."/>
            <person name="Kronander E."/>
        </authorList>
    </citation>
    <scope>NUCLEOTIDE SEQUENCE [LARGE SCALE GENOMIC DNA]</scope>
</reference>
<evidence type="ECO:0000259" key="2">
    <source>
        <dbReference type="Pfam" id="PF25298"/>
    </source>
</evidence>
<keyword evidence="1" id="KW-0175">Coiled coil</keyword>
<dbReference type="Pfam" id="PF25298">
    <property type="entry name" value="Baculo_FP_2nd"/>
    <property type="match status" value="1"/>
</dbReference>
<dbReference type="AlphaFoldDB" id="A0AAV1K9K7"/>
<feature type="domain" description="FP protein C-terminal" evidence="2">
    <location>
        <begin position="270"/>
        <end position="322"/>
    </location>
</feature>
<dbReference type="SUPFAM" id="SSF57903">
    <property type="entry name" value="FYVE/PHD zinc finger"/>
    <property type="match status" value="1"/>
</dbReference>
<dbReference type="InterPro" id="IPR011011">
    <property type="entry name" value="Znf_FYVE_PHD"/>
</dbReference>
<evidence type="ECO:0000313" key="4">
    <source>
        <dbReference type="Proteomes" id="UP001314205"/>
    </source>
</evidence>
<dbReference type="Proteomes" id="UP001314205">
    <property type="component" value="Unassembled WGS sequence"/>
</dbReference>
<dbReference type="InterPro" id="IPR057251">
    <property type="entry name" value="FP_C"/>
</dbReference>
<dbReference type="InterPro" id="IPR004244">
    <property type="entry name" value="Transposase_22"/>
</dbReference>
<comment type="caution">
    <text evidence="3">The sequence shown here is derived from an EMBL/GenBank/DDBJ whole genome shotgun (WGS) entry which is preliminary data.</text>
</comment>
<sequence>MFTCHRCKIEARDGVQCSLCLKQYDFPCAGITEIGFRKLGDRKATWKCNACKNASSGSPAPGRSTSCAPSDLDGIRGELRGLSEQMSSMPKLLDSVKNIQADLADLKTIKCELSVVKDSLDYVHASVDKLIARIAEVDHEIQTLQKTKEDVSRLEQRLQKLEAVFNDGEQRSRLNNIEIKGVPITNTENLFTIISKIATKIDINISDNNINYIARVPSRNNKNNKNIIVSMHNRYLRDNFVAAARKCKSLTPLDIGLNGSNRIFINDHLTLENKMLLNKTKSLAKERDFSYVWVKNCKILVRKSTTSPVLIIKTESDLRKIV</sequence>
<proteinExistence type="predicted"/>
<keyword evidence="4" id="KW-1185">Reference proteome</keyword>
<evidence type="ECO:0000313" key="3">
    <source>
        <dbReference type="EMBL" id="CAK1579785.1"/>
    </source>
</evidence>
<gene>
    <name evidence="3" type="ORF">PARMNEM_LOCUS1680</name>
</gene>
<evidence type="ECO:0000256" key="1">
    <source>
        <dbReference type="SAM" id="Coils"/>
    </source>
</evidence>
<protein>
    <recommendedName>
        <fullName evidence="2">FP protein C-terminal domain-containing protein</fullName>
    </recommendedName>
</protein>
<name>A0AAV1K9K7_9NEOP</name>
<accession>A0AAV1K9K7</accession>